<comment type="caution">
    <text evidence="2">The sequence shown here is derived from an EMBL/GenBank/DDBJ whole genome shotgun (WGS) entry which is preliminary data.</text>
</comment>
<protein>
    <recommendedName>
        <fullName evidence="1">DUF7848 domain-containing protein</fullName>
    </recommendedName>
</protein>
<reference evidence="2" key="2">
    <citation type="submission" date="2020-09" db="EMBL/GenBank/DDBJ databases">
        <authorList>
            <person name="Sun Q."/>
            <person name="Ohkuma M."/>
        </authorList>
    </citation>
    <scope>NUCLEOTIDE SEQUENCE</scope>
    <source>
        <strain evidence="2">JCM 4059</strain>
    </source>
</reference>
<keyword evidence="3" id="KW-1185">Reference proteome</keyword>
<evidence type="ECO:0000313" key="3">
    <source>
        <dbReference type="Proteomes" id="UP000638313"/>
    </source>
</evidence>
<name>A0A919B8G3_9ACTN</name>
<proteinExistence type="predicted"/>
<organism evidence="2 3">
    <name type="scientific">Streptomyces mashuensis</name>
    <dbReference type="NCBI Taxonomy" id="33904"/>
    <lineage>
        <taxon>Bacteria</taxon>
        <taxon>Bacillati</taxon>
        <taxon>Actinomycetota</taxon>
        <taxon>Actinomycetes</taxon>
        <taxon>Kitasatosporales</taxon>
        <taxon>Streptomycetaceae</taxon>
        <taxon>Streptomyces</taxon>
    </lineage>
</organism>
<dbReference type="Pfam" id="PF25232">
    <property type="entry name" value="DUF7848"/>
    <property type="match status" value="1"/>
</dbReference>
<sequence>MSIKAVMRYVVHRITEHPDTDVTFEAECLHCKWKATPADDSATVDVECMSHTGRSGHSGFRRIRTSFAMVVRAEQRPLPRPRDP</sequence>
<dbReference type="EMBL" id="BNBD01000013">
    <property type="protein sequence ID" value="GHF63691.1"/>
    <property type="molecule type" value="Genomic_DNA"/>
</dbReference>
<dbReference type="Proteomes" id="UP000638313">
    <property type="component" value="Unassembled WGS sequence"/>
</dbReference>
<evidence type="ECO:0000313" key="2">
    <source>
        <dbReference type="EMBL" id="GHF63691.1"/>
    </source>
</evidence>
<dbReference type="AlphaFoldDB" id="A0A919B8G3"/>
<accession>A0A919B8G3</accession>
<evidence type="ECO:0000259" key="1">
    <source>
        <dbReference type="Pfam" id="PF25232"/>
    </source>
</evidence>
<reference evidence="2" key="1">
    <citation type="journal article" date="2014" name="Int. J. Syst. Evol. Microbiol.">
        <title>Complete genome sequence of Corynebacterium casei LMG S-19264T (=DSM 44701T), isolated from a smear-ripened cheese.</title>
        <authorList>
            <consortium name="US DOE Joint Genome Institute (JGI-PGF)"/>
            <person name="Walter F."/>
            <person name="Albersmeier A."/>
            <person name="Kalinowski J."/>
            <person name="Ruckert C."/>
        </authorList>
    </citation>
    <scope>NUCLEOTIDE SEQUENCE</scope>
    <source>
        <strain evidence="2">JCM 4059</strain>
    </source>
</reference>
<feature type="domain" description="DUF7848" evidence="1">
    <location>
        <begin position="2"/>
        <end position="74"/>
    </location>
</feature>
<dbReference type="InterPro" id="IPR057170">
    <property type="entry name" value="DUF7848"/>
</dbReference>
<gene>
    <name evidence="2" type="ORF">GCM10010218_51330</name>
</gene>